<evidence type="ECO:0000256" key="1">
    <source>
        <dbReference type="SAM" id="MobiDB-lite"/>
    </source>
</evidence>
<proteinExistence type="predicted"/>
<evidence type="ECO:0000313" key="3">
    <source>
        <dbReference type="Proteomes" id="UP000275137"/>
    </source>
</evidence>
<dbReference type="RefSeq" id="WP_123235992.1">
    <property type="nucleotide sequence ID" value="NZ_RJVP01000001.1"/>
</dbReference>
<accession>A0A3N0V6K2</accession>
<evidence type="ECO:0008006" key="4">
    <source>
        <dbReference type="Google" id="ProtNLM"/>
    </source>
</evidence>
<comment type="caution">
    <text evidence="2">The sequence shown here is derived from an EMBL/GenBank/DDBJ whole genome shotgun (WGS) entry which is preliminary data.</text>
</comment>
<dbReference type="Pfam" id="PF23899">
    <property type="entry name" value="SU10_portal"/>
    <property type="match status" value="1"/>
</dbReference>
<evidence type="ECO:0000313" key="2">
    <source>
        <dbReference type="EMBL" id="ROH87998.1"/>
    </source>
</evidence>
<dbReference type="AlphaFoldDB" id="A0A3N0V6K2"/>
<protein>
    <recommendedName>
        <fullName evidence="4">Portal protein</fullName>
    </recommendedName>
</protein>
<reference evidence="2 3" key="1">
    <citation type="submission" date="2018-10" db="EMBL/GenBank/DDBJ databases">
        <authorList>
            <person name="Chen W.-M."/>
        </authorList>
    </citation>
    <scope>NUCLEOTIDE SEQUENCE [LARGE SCALE GENOMIC DNA]</scope>
    <source>
        <strain evidence="2 3">H-5</strain>
    </source>
</reference>
<keyword evidence="3" id="KW-1185">Reference proteome</keyword>
<dbReference type="EMBL" id="RJVP01000001">
    <property type="protein sequence ID" value="ROH87998.1"/>
    <property type="molecule type" value="Genomic_DNA"/>
</dbReference>
<gene>
    <name evidence="2" type="ORF">ED236_00450</name>
</gene>
<dbReference type="InterPro" id="IPR056909">
    <property type="entry name" value="SU10_portal"/>
</dbReference>
<feature type="region of interest" description="Disordered" evidence="1">
    <location>
        <begin position="673"/>
        <end position="706"/>
    </location>
</feature>
<name>A0A3N0V6K2_9PROT</name>
<sequence length="706" mass="78692">MQDQSNATLDEEEAIRLAKAAFSTSDSWFNVSVRNTMERDIRQVQSQHPSGSKYDSDHYKGRSKLFRPKTRATLRQAEAVCAQAFFSTADVVHVVAEDDTSKIDQASAEVMKQLMNYRLQKSIPWFRILVGAFQEAYTVGVVASLQTWEYDETNSIDRPKVQLLPPENVRIDPAADWTDPVNSSPYVILLLPMYAYQIKEMADKPKNPWKKIDDSKMLSGSTRVSDSIRLQREHGRTDSKEQTNEIGAYTIVWVHMNFVRHKGRDYVFYTLGDQELLNTPSLVEHEFPHLAGTGQRPIVFGVGTIEAHKVYPTSHPSMSRQVQAEINEVANLRIDNVRFALNKRYWVKRNRNVDIRSLVRNAPSSVTLMDDITTDARVVETNDVTGSAYQEQDRLNMDFDDIAGGFSGSSVATNRKLNETVGGMQMLSSSASQIGEYDLKVFTETWVEPVLRQVMLMEQAYETDETVLMLAGERGKLFRRFGLNEITDEMLRKECTLNVNVGTGSTNTFNQLEKLVYAFSQVNQLLGEQGMSRLRSDEIVKEILGKVGYKDGGRFYVEEGEDPKYDELIATIQTLQQQLNEKKPPELLAAEIEALKAKTMLTKADAVNTGVQSVFSAVQAGAAITQNPLIAPVSDQVMVAAGYQTPNPAGVDPNIQAPTTLADGVINGETLPEVRQNTSPTFPPVPSDPVSPLQGIETGDVNDAPG</sequence>
<organism evidence="2 3">
    <name type="scientific">Pseudomethylobacillus aquaticus</name>
    <dbReference type="NCBI Taxonomy" id="2676064"/>
    <lineage>
        <taxon>Bacteria</taxon>
        <taxon>Pseudomonadati</taxon>
        <taxon>Pseudomonadota</taxon>
        <taxon>Betaproteobacteria</taxon>
        <taxon>Nitrosomonadales</taxon>
        <taxon>Methylophilaceae</taxon>
        <taxon>Pseudomethylobacillus</taxon>
    </lineage>
</organism>
<dbReference type="Proteomes" id="UP000275137">
    <property type="component" value="Unassembled WGS sequence"/>
</dbReference>